<comment type="similarity">
    <text evidence="1">Belongs to the 'phage' integrase family.</text>
</comment>
<feature type="compositionally biased region" description="Basic and acidic residues" evidence="7">
    <location>
        <begin position="1"/>
        <end position="15"/>
    </location>
</feature>
<accession>A0A369CGM8</accession>
<keyword evidence="3" id="KW-0229">DNA integration</keyword>
<dbReference type="GO" id="GO:0003677">
    <property type="term" value="F:DNA binding"/>
    <property type="evidence" value="ECO:0007669"/>
    <property type="project" value="InterPro"/>
</dbReference>
<dbReference type="EMBL" id="QPJY01000002">
    <property type="protein sequence ID" value="RCX31707.1"/>
    <property type="molecule type" value="Genomic_DNA"/>
</dbReference>
<evidence type="ECO:0000256" key="5">
    <source>
        <dbReference type="ARBA" id="ARBA00023163"/>
    </source>
</evidence>
<evidence type="ECO:0000256" key="7">
    <source>
        <dbReference type="SAM" id="MobiDB-lite"/>
    </source>
</evidence>
<dbReference type="AlphaFoldDB" id="A0A369CGM8"/>
<evidence type="ECO:0000259" key="8">
    <source>
        <dbReference type="PROSITE" id="PS51898"/>
    </source>
</evidence>
<dbReference type="PANTHER" id="PTHR30349:SF62">
    <property type="entry name" value="TYPE 1 FIMBRIAE REGULATORY PROTEIN FIMB-RELATED"/>
    <property type="match status" value="1"/>
</dbReference>
<dbReference type="InterPro" id="IPR050090">
    <property type="entry name" value="Tyrosine_recombinase_XerCD"/>
</dbReference>
<gene>
    <name evidence="9" type="ORF">DFQ59_10254</name>
</gene>
<dbReference type="SUPFAM" id="SSF56349">
    <property type="entry name" value="DNA breaking-rejoining enzymes"/>
    <property type="match status" value="1"/>
</dbReference>
<keyword evidence="4" id="KW-0805">Transcription regulation</keyword>
<dbReference type="InterPro" id="IPR002104">
    <property type="entry name" value="Integrase_catalytic"/>
</dbReference>
<evidence type="ECO:0000256" key="3">
    <source>
        <dbReference type="ARBA" id="ARBA00022908"/>
    </source>
</evidence>
<evidence type="ECO:0000256" key="6">
    <source>
        <dbReference type="ARBA" id="ARBA00023172"/>
    </source>
</evidence>
<keyword evidence="2" id="KW-1029">Fimbrium biogenesis</keyword>
<dbReference type="Gene3D" id="1.10.443.10">
    <property type="entry name" value="Intergrase catalytic core"/>
    <property type="match status" value="1"/>
</dbReference>
<keyword evidence="5" id="KW-0804">Transcription</keyword>
<evidence type="ECO:0000313" key="10">
    <source>
        <dbReference type="Proteomes" id="UP000252707"/>
    </source>
</evidence>
<dbReference type="GO" id="GO:0015074">
    <property type="term" value="P:DNA integration"/>
    <property type="evidence" value="ECO:0007669"/>
    <property type="project" value="UniProtKB-KW"/>
</dbReference>
<dbReference type="GO" id="GO:0006310">
    <property type="term" value="P:DNA recombination"/>
    <property type="evidence" value="ECO:0007669"/>
    <property type="project" value="UniProtKB-KW"/>
</dbReference>
<dbReference type="RefSeq" id="WP_114278562.1">
    <property type="nucleotide sequence ID" value="NZ_QPJY01000002.1"/>
</dbReference>
<dbReference type="Proteomes" id="UP000252707">
    <property type="component" value="Unassembled WGS sequence"/>
</dbReference>
<sequence length="211" mass="23835">MCAAKDKSRVREPSKAGKYGNRGAGRRPNLEIRPREHLTPDEVERLMAAARRQGRHGHRDATMVLIAYRHGMRAGELVTLRWDQVDLKGGLLHVSRLKGGTPSTHPVRGPELRALRRLQRDYPHTPYVFTTERGGPLTDSGFRKIVSRAGEAAGLGFPAHPHQLRHACGYKLAADGHDTRAIQAYLGHRNIMHTTRYTELAPDRFKSFWRD</sequence>
<keyword evidence="10" id="KW-1185">Reference proteome</keyword>
<evidence type="ECO:0000313" key="9">
    <source>
        <dbReference type="EMBL" id="RCX31707.1"/>
    </source>
</evidence>
<proteinExistence type="inferred from homology"/>
<evidence type="ECO:0000256" key="2">
    <source>
        <dbReference type="ARBA" id="ARBA00022558"/>
    </source>
</evidence>
<evidence type="ECO:0000256" key="1">
    <source>
        <dbReference type="ARBA" id="ARBA00008857"/>
    </source>
</evidence>
<name>A0A369CGM8_9GAMM</name>
<evidence type="ECO:0000256" key="4">
    <source>
        <dbReference type="ARBA" id="ARBA00023015"/>
    </source>
</evidence>
<dbReference type="OrthoDB" id="9801717at2"/>
<comment type="caution">
    <text evidence="9">The sequence shown here is derived from an EMBL/GenBank/DDBJ whole genome shotgun (WGS) entry which is preliminary data.</text>
</comment>
<feature type="compositionally biased region" description="Basic and acidic residues" evidence="7">
    <location>
        <begin position="28"/>
        <end position="37"/>
    </location>
</feature>
<protein>
    <submittedName>
        <fullName evidence="9">Type 1 fimbriae regulatory protein FimB/type 1 fimbriae regulatory protein FimE</fullName>
    </submittedName>
</protein>
<feature type="domain" description="Tyr recombinase" evidence="8">
    <location>
        <begin position="33"/>
        <end position="210"/>
    </location>
</feature>
<keyword evidence="6" id="KW-0233">DNA recombination</keyword>
<dbReference type="Pfam" id="PF00589">
    <property type="entry name" value="Phage_integrase"/>
    <property type="match status" value="1"/>
</dbReference>
<dbReference type="InterPro" id="IPR011010">
    <property type="entry name" value="DNA_brk_join_enz"/>
</dbReference>
<organism evidence="9 10">
    <name type="scientific">Thioalbus denitrificans</name>
    <dbReference type="NCBI Taxonomy" id="547122"/>
    <lineage>
        <taxon>Bacteria</taxon>
        <taxon>Pseudomonadati</taxon>
        <taxon>Pseudomonadota</taxon>
        <taxon>Gammaproteobacteria</taxon>
        <taxon>Chromatiales</taxon>
        <taxon>Ectothiorhodospiraceae</taxon>
        <taxon>Thioalbus</taxon>
    </lineage>
</organism>
<feature type="region of interest" description="Disordered" evidence="7">
    <location>
        <begin position="1"/>
        <end position="37"/>
    </location>
</feature>
<dbReference type="PROSITE" id="PS51898">
    <property type="entry name" value="TYR_RECOMBINASE"/>
    <property type="match status" value="1"/>
</dbReference>
<dbReference type="InterPro" id="IPR013762">
    <property type="entry name" value="Integrase-like_cat_sf"/>
</dbReference>
<dbReference type="PANTHER" id="PTHR30349">
    <property type="entry name" value="PHAGE INTEGRASE-RELATED"/>
    <property type="match status" value="1"/>
</dbReference>
<reference evidence="9 10" key="1">
    <citation type="submission" date="2018-07" db="EMBL/GenBank/DDBJ databases">
        <title>Genomic Encyclopedia of Type Strains, Phase IV (KMG-IV): sequencing the most valuable type-strain genomes for metagenomic binning, comparative biology and taxonomic classification.</title>
        <authorList>
            <person name="Goeker M."/>
        </authorList>
    </citation>
    <scope>NUCLEOTIDE SEQUENCE [LARGE SCALE GENOMIC DNA]</scope>
    <source>
        <strain evidence="9 10">DSM 26407</strain>
    </source>
</reference>